<name>S4GKB6_9BIFI</name>
<evidence type="ECO:0000313" key="2">
    <source>
        <dbReference type="Proteomes" id="UP000014601"/>
    </source>
</evidence>
<comment type="caution">
    <text evidence="1">The sequence shown here is derived from an EMBL/GenBank/DDBJ whole genome shotgun (WGS) entry which is preliminary data.</text>
</comment>
<feature type="non-terminal residue" evidence="1">
    <location>
        <position position="66"/>
    </location>
</feature>
<dbReference type="Proteomes" id="UP000014601">
    <property type="component" value="Unassembled WGS sequence"/>
</dbReference>
<dbReference type="AlphaFoldDB" id="S4GKB6"/>
<gene>
    <name evidence="1" type="ORF">HMPREF1576_01389</name>
</gene>
<evidence type="ECO:0000313" key="1">
    <source>
        <dbReference type="EMBL" id="EPI49701.1"/>
    </source>
</evidence>
<reference evidence="1 2" key="1">
    <citation type="submission" date="2013-06" db="EMBL/GenBank/DDBJ databases">
        <authorList>
            <person name="Weinstock G."/>
            <person name="Sodergren E."/>
            <person name="Lobos E.A."/>
            <person name="Fulton L."/>
            <person name="Fulton R."/>
            <person name="Courtney L."/>
            <person name="Fronick C."/>
            <person name="O'Laughlin M."/>
            <person name="Godfrey J."/>
            <person name="Wilson R.M."/>
            <person name="Miner T."/>
            <person name="Farmer C."/>
            <person name="Delehaunty K."/>
            <person name="Cordes M."/>
            <person name="Minx P."/>
            <person name="Tomlinson C."/>
            <person name="Chen J."/>
            <person name="Wollam A."/>
            <person name="Pepin K.H."/>
            <person name="Bhonagiri V."/>
            <person name="Zhang X."/>
            <person name="Warren W."/>
            <person name="Mitreva M."/>
            <person name="Mardis E.R."/>
            <person name="Wilson R.K."/>
        </authorList>
    </citation>
    <scope>NUCLEOTIDE SEQUENCE [LARGE SCALE GENOMIC DNA]</scope>
    <source>
        <strain evidence="1 2">JCP7719</strain>
    </source>
</reference>
<dbReference type="EMBL" id="ATJO01000152">
    <property type="protein sequence ID" value="EPI49701.1"/>
    <property type="molecule type" value="Genomic_DNA"/>
</dbReference>
<accession>S4GKB6</accession>
<sequence>MEQTDALCTKFDLNHVHFRETTQTSKNAKTLPPVDGRVLLKYNLLGVRRANCFAIHATAEVTAGWA</sequence>
<protein>
    <submittedName>
        <fullName evidence="1">Uncharacterized protein</fullName>
    </submittedName>
</protein>
<proteinExistence type="predicted"/>
<dbReference type="HOGENOM" id="CLU_2837189_0_0_11"/>
<organism evidence="1 2">
    <name type="scientific">Gardnerella pickettii JCP7719</name>
    <dbReference type="NCBI Taxonomy" id="1261061"/>
    <lineage>
        <taxon>Bacteria</taxon>
        <taxon>Bacillati</taxon>
        <taxon>Actinomycetota</taxon>
        <taxon>Actinomycetes</taxon>
        <taxon>Bifidobacteriales</taxon>
        <taxon>Bifidobacteriaceae</taxon>
        <taxon>Gardnerella</taxon>
        <taxon>Gardnerella pickettii</taxon>
    </lineage>
</organism>